<dbReference type="AlphaFoldDB" id="A0A9X2EK22"/>
<accession>A0A9X2EK22</accession>
<proteinExistence type="predicted"/>
<evidence type="ECO:0000256" key="1">
    <source>
        <dbReference type="SAM" id="SignalP"/>
    </source>
</evidence>
<feature type="chain" id="PRO_5040907371" evidence="1">
    <location>
        <begin position="23"/>
        <end position="320"/>
    </location>
</feature>
<comment type="caution">
    <text evidence="2">The sequence shown here is derived from an EMBL/GenBank/DDBJ whole genome shotgun (WGS) entry which is preliminary data.</text>
</comment>
<keyword evidence="3" id="KW-1185">Reference proteome</keyword>
<organism evidence="2 3">
    <name type="scientific">Microbulbifer okhotskensis</name>
    <dbReference type="NCBI Taxonomy" id="2926617"/>
    <lineage>
        <taxon>Bacteria</taxon>
        <taxon>Pseudomonadati</taxon>
        <taxon>Pseudomonadota</taxon>
        <taxon>Gammaproteobacteria</taxon>
        <taxon>Cellvibrionales</taxon>
        <taxon>Microbulbiferaceae</taxon>
        <taxon>Microbulbifer</taxon>
    </lineage>
</organism>
<feature type="signal peptide" evidence="1">
    <location>
        <begin position="1"/>
        <end position="22"/>
    </location>
</feature>
<gene>
    <name evidence="2" type="ORF">MO867_01980</name>
</gene>
<evidence type="ECO:0000313" key="3">
    <source>
        <dbReference type="Proteomes" id="UP001139028"/>
    </source>
</evidence>
<name>A0A9X2EK22_9GAMM</name>
<sequence length="320" mass="35185">MGFTRRGSRMSAAVTLSRGALALLLKIISTPKQQVDAEGLSITTDFKELLNTRMIHPLQNSATSINIDDQDCELLPCRSGSGYRYFSPGAGWVNVATTSIGKYQVSNNHFLRCVQHWLEISSHQSVTELASGILWDLGDVWLGKSRVAVLFCRRAGIAQTISAVNLAFSSFARRRSAVILTDSAISQNGPPIPGEPLCITIHDLLLPDQQCVSAIDKDLLMELLGYGRSHQSKRPPTWCSEDGGELVVNGEQYIFTGLTHKRIIRQLFEAWESGQEKLRTAAVLENAESKASALSQAFSGCKVNWKNVVGYEKGNCWLVT</sequence>
<dbReference type="Proteomes" id="UP001139028">
    <property type="component" value="Unassembled WGS sequence"/>
</dbReference>
<evidence type="ECO:0000313" key="2">
    <source>
        <dbReference type="EMBL" id="MCO1333099.1"/>
    </source>
</evidence>
<dbReference type="EMBL" id="JALBWM010000005">
    <property type="protein sequence ID" value="MCO1333099.1"/>
    <property type="molecule type" value="Genomic_DNA"/>
</dbReference>
<reference evidence="2" key="1">
    <citation type="journal article" date="2022" name="Arch. Microbiol.">
        <title>Microbulbifer okhotskensis sp. nov., isolated from a deep bottom sediment of the Okhotsk Sea.</title>
        <authorList>
            <person name="Romanenko L."/>
            <person name="Kurilenko V."/>
            <person name="Otstavnykh N."/>
            <person name="Velansky P."/>
            <person name="Isaeva M."/>
            <person name="Mikhailov V."/>
        </authorList>
    </citation>
    <scope>NUCLEOTIDE SEQUENCE</scope>
    <source>
        <strain evidence="2">OS29</strain>
    </source>
</reference>
<protein>
    <submittedName>
        <fullName evidence="2">Uncharacterized protein</fullName>
    </submittedName>
</protein>
<keyword evidence="1" id="KW-0732">Signal</keyword>